<dbReference type="PANTHER" id="PTHR23271">
    <property type="entry name" value="HEPATOCELLULAR CARCINOMA-ASSOCIATED ANTIGEN 66"/>
    <property type="match status" value="1"/>
</dbReference>
<dbReference type="Proteomes" id="UP001305779">
    <property type="component" value="Unassembled WGS sequence"/>
</dbReference>
<gene>
    <name evidence="7" type="ORF">PRZ48_011320</name>
</gene>
<dbReference type="Pfam" id="PF08640">
    <property type="entry name" value="U3_assoc_6"/>
    <property type="match status" value="1"/>
</dbReference>
<dbReference type="PANTHER" id="PTHR23271:SF1">
    <property type="entry name" value="U3 SMALL NUCLEOLAR RNA-ASSOCIATED PROTEIN 6 HOMOLOG"/>
    <property type="match status" value="1"/>
</dbReference>
<evidence type="ECO:0000256" key="1">
    <source>
        <dbReference type="ARBA" id="ARBA00004604"/>
    </source>
</evidence>
<organism evidence="7 8">
    <name type="scientific">Zasmidium cellare</name>
    <name type="common">Wine cellar mold</name>
    <name type="synonym">Racodium cellare</name>
    <dbReference type="NCBI Taxonomy" id="395010"/>
    <lineage>
        <taxon>Eukaryota</taxon>
        <taxon>Fungi</taxon>
        <taxon>Dikarya</taxon>
        <taxon>Ascomycota</taxon>
        <taxon>Pezizomycotina</taxon>
        <taxon>Dothideomycetes</taxon>
        <taxon>Dothideomycetidae</taxon>
        <taxon>Mycosphaerellales</taxon>
        <taxon>Mycosphaerellaceae</taxon>
        <taxon>Zasmidium</taxon>
    </lineage>
</organism>
<evidence type="ECO:0000256" key="4">
    <source>
        <dbReference type="ARBA" id="ARBA00022737"/>
    </source>
</evidence>
<dbReference type="InterPro" id="IPR013949">
    <property type="entry name" value="Utp6"/>
</dbReference>
<proteinExistence type="inferred from homology"/>
<reference evidence="7 8" key="1">
    <citation type="journal article" date="2023" name="G3 (Bethesda)">
        <title>A chromosome-level genome assembly of Zasmidium syzygii isolated from banana leaves.</title>
        <authorList>
            <person name="van Westerhoven A.C."/>
            <person name="Mehrabi R."/>
            <person name="Talebi R."/>
            <person name="Steentjes M.B.F."/>
            <person name="Corcolon B."/>
            <person name="Chong P.A."/>
            <person name="Kema G.H.J."/>
            <person name="Seidl M.F."/>
        </authorList>
    </citation>
    <scope>NUCLEOTIDE SEQUENCE [LARGE SCALE GENOMIC DNA]</scope>
    <source>
        <strain evidence="7 8">P124</strain>
    </source>
</reference>
<comment type="caution">
    <text evidence="7">The sequence shown here is derived from an EMBL/GenBank/DDBJ whole genome shotgun (WGS) entry which is preliminary data.</text>
</comment>
<evidence type="ECO:0000313" key="8">
    <source>
        <dbReference type="Proteomes" id="UP001305779"/>
    </source>
</evidence>
<accession>A0ABR0E6M6</accession>
<protein>
    <recommendedName>
        <fullName evidence="6">U3 small nucleolar RNA-associated protein 6 N-terminal domain-containing protein</fullName>
    </recommendedName>
</protein>
<dbReference type="EMBL" id="JAXOVC010000009">
    <property type="protein sequence ID" value="KAK4496871.1"/>
    <property type="molecule type" value="Genomic_DNA"/>
</dbReference>
<evidence type="ECO:0000256" key="3">
    <source>
        <dbReference type="ARBA" id="ARBA00022552"/>
    </source>
</evidence>
<name>A0ABR0E6M6_ZASCE</name>
<evidence type="ECO:0000259" key="6">
    <source>
        <dbReference type="Pfam" id="PF08640"/>
    </source>
</evidence>
<feature type="domain" description="U3 small nucleolar RNA-associated protein 6 N-terminal" evidence="6">
    <location>
        <begin position="12"/>
        <end position="82"/>
    </location>
</feature>
<dbReference type="Gene3D" id="1.25.40.10">
    <property type="entry name" value="Tetratricopeptide repeat domain"/>
    <property type="match status" value="1"/>
</dbReference>
<evidence type="ECO:0000256" key="5">
    <source>
        <dbReference type="ARBA" id="ARBA00023242"/>
    </source>
</evidence>
<dbReference type="InterPro" id="IPR003107">
    <property type="entry name" value="HAT"/>
</dbReference>
<keyword evidence="5" id="KW-0539">Nucleus</keyword>
<evidence type="ECO:0000313" key="7">
    <source>
        <dbReference type="EMBL" id="KAK4496871.1"/>
    </source>
</evidence>
<dbReference type="InterPro" id="IPR011990">
    <property type="entry name" value="TPR-like_helical_dom_sf"/>
</dbReference>
<dbReference type="SUPFAM" id="SSF48452">
    <property type="entry name" value="TPR-like"/>
    <property type="match status" value="1"/>
</dbReference>
<keyword evidence="4" id="KW-0677">Repeat</keyword>
<keyword evidence="8" id="KW-1185">Reference proteome</keyword>
<dbReference type="InterPro" id="IPR055347">
    <property type="entry name" value="UTP6_N"/>
</dbReference>
<comment type="similarity">
    <text evidence="2">Belongs to the UTP6 family.</text>
</comment>
<sequence>MAAVSDRARFYLEQYVPELQEYEQKGIFSRDEITAITKKRSDFEHTLNARGSTTADYARYATYEMNLDSLRKKRCKRLGVKSTTFNGQRTIFFILDRATKKFPGDMGLWMQYINYCRKEKANKKLSKVFTAVLRLHPRDWSLWVLAAKYYAEVQGDMSTARSYIQRGLRFCKEERKLYLEYAKLEMVYLAKLAARRKILGLDGSREEKQDDDENMIALPTITAADFEPEVGKGIEEVDEKALKKLESAPAFSGAIPIAIFDAAMKQFQQNAPEVAEDFFDLVSSFDTVPSTTTILLHILDFLHSTWPSSPETVICDAKQQFFAIDPQSADFPATLSKALACVKTGLDKASKKDRLRLAERAVFLLLPYVATASGESTAIDEDIAKVLEASVKRYLRIAAEAKPKPGRKVGPAAMIEQAQKDGNDVQAGLLEGFVSDLGLG</sequence>
<dbReference type="SMART" id="SM00386">
    <property type="entry name" value="HAT"/>
    <property type="match status" value="2"/>
</dbReference>
<keyword evidence="3" id="KW-0698">rRNA processing</keyword>
<evidence type="ECO:0000256" key="2">
    <source>
        <dbReference type="ARBA" id="ARBA00010734"/>
    </source>
</evidence>
<comment type="subcellular location">
    <subcellularLocation>
        <location evidence="1">Nucleus</location>
        <location evidence="1">Nucleolus</location>
    </subcellularLocation>
</comment>